<dbReference type="NCBIfam" id="TIGR01460">
    <property type="entry name" value="HAD-SF-IIA"/>
    <property type="match status" value="1"/>
</dbReference>
<evidence type="ECO:0000313" key="5">
    <source>
        <dbReference type="EMBL" id="CCF83291.1"/>
    </source>
</evidence>
<keyword evidence="4" id="KW-0479">Metal-binding</keyword>
<dbReference type="GO" id="GO:0005737">
    <property type="term" value="C:cytoplasm"/>
    <property type="evidence" value="ECO:0007669"/>
    <property type="project" value="TreeGrafter"/>
</dbReference>
<sequence>MSIIVTEEIQARLGCVRGYVLDMDGVLYRGHTQLPHAREFLDELNANGIPFIMATNNSMNTPEQYVAKLAGMGITVPAERILTSSLATRGWMQEQYPAGTRVFVIGMDSLHQAIFSGGYFQPAGTDAQVVVVGADFGVNYEKLKTATLAIRNGAAFVATNGDKTFPTEEGQIPGAGSIVAAIEAAGGAAPDIVVGKPSPRMFLEAARILGTEPDQTGMIGDRLDTDILGAERAGFVSVLVLTGVTRPEELEQSTIHADIVLPDLGPLVAFYREDQ</sequence>
<keyword evidence="6" id="KW-1185">Reference proteome</keyword>
<dbReference type="InterPro" id="IPR006357">
    <property type="entry name" value="HAD-SF_hydro_IIA"/>
</dbReference>
<organism evidence="5 6">
    <name type="scientific">Nitrolancea hollandica Lb</name>
    <dbReference type="NCBI Taxonomy" id="1129897"/>
    <lineage>
        <taxon>Bacteria</taxon>
        <taxon>Pseudomonadati</taxon>
        <taxon>Thermomicrobiota</taxon>
        <taxon>Thermomicrobia</taxon>
        <taxon>Sphaerobacterales</taxon>
        <taxon>Sphaerobacterineae</taxon>
        <taxon>Sphaerobacteraceae</taxon>
        <taxon>Nitrolancea</taxon>
    </lineage>
</organism>
<feature type="active site" description="Proton donor" evidence="2">
    <location>
        <position position="24"/>
    </location>
</feature>
<protein>
    <submittedName>
        <fullName evidence="5">Putative Ribonucleotide monophosphatase</fullName>
        <ecNumber evidence="5">3.1.3.5</ecNumber>
    </submittedName>
</protein>
<dbReference type="Gene3D" id="3.40.50.1000">
    <property type="entry name" value="HAD superfamily/HAD-like"/>
    <property type="match status" value="2"/>
</dbReference>
<keyword evidence="4" id="KW-0460">Magnesium</keyword>
<evidence type="ECO:0000256" key="1">
    <source>
        <dbReference type="PIRNR" id="PIRNR000915"/>
    </source>
</evidence>
<dbReference type="GO" id="GO:0008253">
    <property type="term" value="F:5'-nucleotidase activity"/>
    <property type="evidence" value="ECO:0007669"/>
    <property type="project" value="UniProtKB-EC"/>
</dbReference>
<comment type="similarity">
    <text evidence="1">Belongs to the HAD-like hydrolase superfamily.</text>
</comment>
<dbReference type="SUPFAM" id="SSF56784">
    <property type="entry name" value="HAD-like"/>
    <property type="match status" value="1"/>
</dbReference>
<feature type="binding site" evidence="4">
    <location>
        <position position="221"/>
    </location>
    <ligand>
        <name>Mg(2+)</name>
        <dbReference type="ChEBI" id="CHEBI:18420"/>
    </ligand>
</feature>
<accession>I4EF29</accession>
<dbReference type="PANTHER" id="PTHR19288:SF95">
    <property type="entry name" value="D-GLYCEROL 3-PHOSPHATE PHOSPHATASE"/>
    <property type="match status" value="1"/>
</dbReference>
<dbReference type="EC" id="3.1.3.5" evidence="5"/>
<proteinExistence type="inferred from homology"/>
<feature type="binding site" evidence="4">
    <location>
        <position position="24"/>
    </location>
    <ligand>
        <name>Mg(2+)</name>
        <dbReference type="ChEBI" id="CHEBI:18420"/>
    </ligand>
</feature>
<dbReference type="PIRSF" id="PIRSF000915">
    <property type="entry name" value="PGP-type_phosphatase"/>
    <property type="match status" value="1"/>
</dbReference>
<gene>
    <name evidence="5" type="ORF">NITHO_2180005</name>
</gene>
<dbReference type="Pfam" id="PF13344">
    <property type="entry name" value="Hydrolase_6"/>
    <property type="match status" value="1"/>
</dbReference>
<comment type="caution">
    <text evidence="5">The sequence shown here is derived from an EMBL/GenBank/DDBJ whole genome shotgun (WGS) entry which is preliminary data.</text>
</comment>
<dbReference type="Proteomes" id="UP000004221">
    <property type="component" value="Unassembled WGS sequence"/>
</dbReference>
<dbReference type="GO" id="GO:0046872">
    <property type="term" value="F:metal ion binding"/>
    <property type="evidence" value="ECO:0007669"/>
    <property type="project" value="UniProtKB-KW"/>
</dbReference>
<evidence type="ECO:0000313" key="6">
    <source>
        <dbReference type="Proteomes" id="UP000004221"/>
    </source>
</evidence>
<dbReference type="RefSeq" id="WP_008476318.1">
    <property type="nucleotide sequence ID" value="NZ_CAGS01000133.1"/>
</dbReference>
<feature type="binding site" evidence="3">
    <location>
        <position position="196"/>
    </location>
    <ligand>
        <name>substrate</name>
    </ligand>
</feature>
<reference evidence="5 6" key="1">
    <citation type="journal article" date="2012" name="ISME J.">
        <title>Nitrification expanded: discovery, physiology and genomics of a nitrite-oxidizing bacterium from the phylum Chloroflexi.</title>
        <authorList>
            <person name="Sorokin D.Y."/>
            <person name="Lucker S."/>
            <person name="Vejmelkova D."/>
            <person name="Kostrikina N.A."/>
            <person name="Kleerebezem R."/>
            <person name="Rijpstra W.I."/>
            <person name="Damste J.S."/>
            <person name="Le Paslier D."/>
            <person name="Muyzer G."/>
            <person name="Wagner M."/>
            <person name="van Loosdrecht M.C."/>
            <person name="Daims H."/>
        </authorList>
    </citation>
    <scope>NUCLEOTIDE SEQUENCE [LARGE SCALE GENOMIC DNA]</scope>
    <source>
        <strain evidence="6">none</strain>
    </source>
</reference>
<dbReference type="EMBL" id="CAGS01000133">
    <property type="protein sequence ID" value="CCF83291.1"/>
    <property type="molecule type" value="Genomic_DNA"/>
</dbReference>
<feature type="binding site" evidence="4">
    <location>
        <position position="22"/>
    </location>
    <ligand>
        <name>Mg(2+)</name>
        <dbReference type="ChEBI" id="CHEBI:18420"/>
    </ligand>
</feature>
<evidence type="ECO:0000256" key="4">
    <source>
        <dbReference type="PIRSR" id="PIRSR000915-3"/>
    </source>
</evidence>
<dbReference type="PANTHER" id="PTHR19288">
    <property type="entry name" value="4-NITROPHENYLPHOSPHATASE-RELATED"/>
    <property type="match status" value="1"/>
</dbReference>
<evidence type="ECO:0000256" key="3">
    <source>
        <dbReference type="PIRSR" id="PIRSR000915-2"/>
    </source>
</evidence>
<dbReference type="InterPro" id="IPR023214">
    <property type="entry name" value="HAD_sf"/>
</dbReference>
<evidence type="ECO:0000256" key="2">
    <source>
        <dbReference type="PIRSR" id="PIRSR000915-1"/>
    </source>
</evidence>
<name>I4EF29_9BACT</name>
<feature type="active site" description="Nucleophile" evidence="2">
    <location>
        <position position="22"/>
    </location>
</feature>
<dbReference type="Pfam" id="PF13242">
    <property type="entry name" value="Hydrolase_like"/>
    <property type="match status" value="1"/>
</dbReference>
<comment type="cofactor">
    <cofactor evidence="4">
        <name>Mg(2+)</name>
        <dbReference type="ChEBI" id="CHEBI:18420"/>
    </cofactor>
    <text evidence="4">Divalent metal ions. Mg(2+) is the most effective.</text>
</comment>
<keyword evidence="5" id="KW-0378">Hydrolase</keyword>
<dbReference type="AlphaFoldDB" id="I4EF29"/>
<dbReference type="InterPro" id="IPR036412">
    <property type="entry name" value="HAD-like_sf"/>
</dbReference>